<reference evidence="1 2" key="1">
    <citation type="submission" date="2019-03" db="EMBL/GenBank/DDBJ databases">
        <title>Genomics of glacier-inhabiting Cryobacterium strains.</title>
        <authorList>
            <person name="Liu Q."/>
            <person name="Xin Y.-H."/>
        </authorList>
    </citation>
    <scope>NUCLEOTIDE SEQUENCE [LARGE SCALE GENOMIC DNA]</scope>
    <source>
        <strain evidence="1 2">TMT4-23</strain>
    </source>
</reference>
<evidence type="ECO:0000313" key="1">
    <source>
        <dbReference type="EMBL" id="TFC97905.1"/>
    </source>
</evidence>
<dbReference type="SUPFAM" id="SSF140453">
    <property type="entry name" value="EsxAB dimer-like"/>
    <property type="match status" value="1"/>
</dbReference>
<evidence type="ECO:0008006" key="3">
    <source>
        <dbReference type="Google" id="ProtNLM"/>
    </source>
</evidence>
<protein>
    <recommendedName>
        <fullName evidence="3">WXG100 family type VII secretion target</fullName>
    </recommendedName>
</protein>
<comment type="caution">
    <text evidence="1">The sequence shown here is derived from an EMBL/GenBank/DDBJ whole genome shotgun (WGS) entry which is preliminary data.</text>
</comment>
<organism evidence="1 2">
    <name type="scientific">Cryobacterium breve</name>
    <dbReference type="NCBI Taxonomy" id="1259258"/>
    <lineage>
        <taxon>Bacteria</taxon>
        <taxon>Bacillati</taxon>
        <taxon>Actinomycetota</taxon>
        <taxon>Actinomycetes</taxon>
        <taxon>Micrococcales</taxon>
        <taxon>Microbacteriaceae</taxon>
        <taxon>Cryobacterium</taxon>
    </lineage>
</organism>
<dbReference type="Gene3D" id="1.10.287.1060">
    <property type="entry name" value="ESAT-6-like"/>
    <property type="match status" value="1"/>
</dbReference>
<dbReference type="Proteomes" id="UP000298355">
    <property type="component" value="Unassembled WGS sequence"/>
</dbReference>
<dbReference type="EMBL" id="SOGJ01000022">
    <property type="protein sequence ID" value="TFC97905.1"/>
    <property type="molecule type" value="Genomic_DNA"/>
</dbReference>
<evidence type="ECO:0000313" key="2">
    <source>
        <dbReference type="Proteomes" id="UP000298355"/>
    </source>
</evidence>
<keyword evidence="2" id="KW-1185">Reference proteome</keyword>
<dbReference type="InterPro" id="IPR036689">
    <property type="entry name" value="ESAT-6-like_sf"/>
</dbReference>
<accession>A0ABY2IZF2</accession>
<name>A0ABY2IZF2_9MICO</name>
<gene>
    <name evidence="1" type="ORF">E3O65_09270</name>
</gene>
<proteinExistence type="predicted"/>
<sequence>MKFAMGSDTLTALTKNTSASSDDLSSLVKQLGIAAEPLEGKFQGAGRAAFDNFKSRTDEIAAELKGSLDAVLTGVSGMNKSFAEGDETMSDQMKSAQSGSAFDAARFGGAKG</sequence>